<evidence type="ECO:0000256" key="3">
    <source>
        <dbReference type="ARBA" id="ARBA00022833"/>
    </source>
</evidence>
<dbReference type="GO" id="GO:0046540">
    <property type="term" value="C:U4/U6 x U5 tri-snRNP complex"/>
    <property type="evidence" value="ECO:0007669"/>
    <property type="project" value="TreeGrafter"/>
</dbReference>
<accession>A0A6A6XVR3</accession>
<feature type="compositionally biased region" description="Basic and acidic residues" evidence="5">
    <location>
        <begin position="16"/>
        <end position="38"/>
    </location>
</feature>
<feature type="region of interest" description="Disordered" evidence="5">
    <location>
        <begin position="1"/>
        <end position="75"/>
    </location>
</feature>
<keyword evidence="3" id="KW-0862">Zinc</keyword>
<dbReference type="PANTHER" id="PTHR45986">
    <property type="entry name" value="ZINC FINGER MATRIN-TYPE PROTEIN 2"/>
    <property type="match status" value="1"/>
</dbReference>
<evidence type="ECO:0000256" key="1">
    <source>
        <dbReference type="ARBA" id="ARBA00022723"/>
    </source>
</evidence>
<name>A0A6A6XVR3_9PLEO</name>
<feature type="compositionally biased region" description="Basic and acidic residues" evidence="5">
    <location>
        <begin position="168"/>
        <end position="179"/>
    </location>
</feature>
<proteinExistence type="predicted"/>
<dbReference type="GO" id="GO:0000398">
    <property type="term" value="P:mRNA splicing, via spliceosome"/>
    <property type="evidence" value="ECO:0007669"/>
    <property type="project" value="InterPro"/>
</dbReference>
<dbReference type="InterPro" id="IPR036236">
    <property type="entry name" value="Znf_C2H2_sf"/>
</dbReference>
<evidence type="ECO:0000259" key="6">
    <source>
        <dbReference type="PROSITE" id="PS00028"/>
    </source>
</evidence>
<keyword evidence="1" id="KW-0479">Metal-binding</keyword>
<dbReference type="OrthoDB" id="30343at2759"/>
<feature type="domain" description="C2H2-type" evidence="6">
    <location>
        <begin position="98"/>
        <end position="120"/>
    </location>
</feature>
<organism evidence="7 8">
    <name type="scientific">Melanomma pulvis-pyrius CBS 109.77</name>
    <dbReference type="NCBI Taxonomy" id="1314802"/>
    <lineage>
        <taxon>Eukaryota</taxon>
        <taxon>Fungi</taxon>
        <taxon>Dikarya</taxon>
        <taxon>Ascomycota</taxon>
        <taxon>Pezizomycotina</taxon>
        <taxon>Dothideomycetes</taxon>
        <taxon>Pleosporomycetidae</taxon>
        <taxon>Pleosporales</taxon>
        <taxon>Melanommataceae</taxon>
        <taxon>Melanomma</taxon>
    </lineage>
</organism>
<dbReference type="Pfam" id="PF12171">
    <property type="entry name" value="zf-C2H2_jaz"/>
    <property type="match status" value="1"/>
</dbReference>
<dbReference type="PROSITE" id="PS00028">
    <property type="entry name" value="ZINC_FINGER_C2H2_1"/>
    <property type="match status" value="1"/>
</dbReference>
<dbReference type="InterPro" id="IPR013087">
    <property type="entry name" value="Znf_C2H2_type"/>
</dbReference>
<dbReference type="SMART" id="SM00451">
    <property type="entry name" value="ZnF_U1"/>
    <property type="match status" value="1"/>
</dbReference>
<gene>
    <name evidence="7" type="ORF">K505DRAFT_210688</name>
</gene>
<dbReference type="Proteomes" id="UP000799757">
    <property type="component" value="Unassembled WGS sequence"/>
</dbReference>
<feature type="non-terminal residue" evidence="7">
    <location>
        <position position="1"/>
    </location>
</feature>
<dbReference type="InterPro" id="IPR003604">
    <property type="entry name" value="Matrin/U1-like-C_Znf_C2H2"/>
</dbReference>
<keyword evidence="4" id="KW-0539">Nucleus</keyword>
<evidence type="ECO:0000313" key="7">
    <source>
        <dbReference type="EMBL" id="KAF2800636.1"/>
    </source>
</evidence>
<dbReference type="AlphaFoldDB" id="A0A6A6XVR3"/>
<dbReference type="EMBL" id="MU001744">
    <property type="protein sequence ID" value="KAF2800636.1"/>
    <property type="molecule type" value="Genomic_DNA"/>
</dbReference>
<dbReference type="GO" id="GO:0008270">
    <property type="term" value="F:zinc ion binding"/>
    <property type="evidence" value="ECO:0007669"/>
    <property type="project" value="UniProtKB-KW"/>
</dbReference>
<feature type="region of interest" description="Disordered" evidence="5">
    <location>
        <begin position="168"/>
        <end position="194"/>
    </location>
</feature>
<feature type="compositionally biased region" description="Basic and acidic residues" evidence="5">
    <location>
        <begin position="51"/>
        <end position="68"/>
    </location>
</feature>
<dbReference type="GO" id="GO:0005681">
    <property type="term" value="C:spliceosomal complex"/>
    <property type="evidence" value="ECO:0007669"/>
    <property type="project" value="InterPro"/>
</dbReference>
<dbReference type="InterPro" id="IPR040107">
    <property type="entry name" value="Snu23"/>
</dbReference>
<evidence type="ECO:0000256" key="4">
    <source>
        <dbReference type="ARBA" id="ARBA00023242"/>
    </source>
</evidence>
<evidence type="ECO:0000313" key="8">
    <source>
        <dbReference type="Proteomes" id="UP000799757"/>
    </source>
</evidence>
<feature type="non-terminal residue" evidence="7">
    <location>
        <position position="206"/>
    </location>
</feature>
<keyword evidence="8" id="KW-1185">Reference proteome</keyword>
<dbReference type="GO" id="GO:0003676">
    <property type="term" value="F:nucleic acid binding"/>
    <property type="evidence" value="ECO:0007669"/>
    <property type="project" value="InterPro"/>
</dbReference>
<sequence length="206" mass="23033">ASGTTGGGDTSFRRTFNRDEYLEKAKESDRKRREEGEARAAATAAGKKYFRRAETPPDAKDTSHRTSRVDVSSRVGTSQLVGAGATVGRRGKGAGFYCEACDETYRDSSSLLDHYISKRHLSALGETGKVAVADVSMVRDRLRWLCRLRREQRKDVVVNLDARLEMSRANEEKEREEKRQKRNAKRRKTPGGVGIPTVKIENDGII</sequence>
<evidence type="ECO:0000256" key="5">
    <source>
        <dbReference type="SAM" id="MobiDB-lite"/>
    </source>
</evidence>
<reference evidence="7" key="1">
    <citation type="journal article" date="2020" name="Stud. Mycol.">
        <title>101 Dothideomycetes genomes: a test case for predicting lifestyles and emergence of pathogens.</title>
        <authorList>
            <person name="Haridas S."/>
            <person name="Albert R."/>
            <person name="Binder M."/>
            <person name="Bloem J."/>
            <person name="Labutti K."/>
            <person name="Salamov A."/>
            <person name="Andreopoulos B."/>
            <person name="Baker S."/>
            <person name="Barry K."/>
            <person name="Bills G."/>
            <person name="Bluhm B."/>
            <person name="Cannon C."/>
            <person name="Castanera R."/>
            <person name="Culley D."/>
            <person name="Daum C."/>
            <person name="Ezra D."/>
            <person name="Gonzalez J."/>
            <person name="Henrissat B."/>
            <person name="Kuo A."/>
            <person name="Liang C."/>
            <person name="Lipzen A."/>
            <person name="Lutzoni F."/>
            <person name="Magnuson J."/>
            <person name="Mondo S."/>
            <person name="Nolan M."/>
            <person name="Ohm R."/>
            <person name="Pangilinan J."/>
            <person name="Park H.-J."/>
            <person name="Ramirez L."/>
            <person name="Alfaro M."/>
            <person name="Sun H."/>
            <person name="Tritt A."/>
            <person name="Yoshinaga Y."/>
            <person name="Zwiers L.-H."/>
            <person name="Turgeon B."/>
            <person name="Goodwin S."/>
            <person name="Spatafora J."/>
            <person name="Crous P."/>
            <person name="Grigoriev I."/>
        </authorList>
    </citation>
    <scope>NUCLEOTIDE SEQUENCE</scope>
    <source>
        <strain evidence="7">CBS 109.77</strain>
    </source>
</reference>
<feature type="compositionally biased region" description="Basic residues" evidence="5">
    <location>
        <begin position="180"/>
        <end position="189"/>
    </location>
</feature>
<evidence type="ECO:0000256" key="2">
    <source>
        <dbReference type="ARBA" id="ARBA00022771"/>
    </source>
</evidence>
<dbReference type="SUPFAM" id="SSF57667">
    <property type="entry name" value="beta-beta-alpha zinc fingers"/>
    <property type="match status" value="1"/>
</dbReference>
<protein>
    <recommendedName>
        <fullName evidence="6">C2H2-type domain-containing protein</fullName>
    </recommendedName>
</protein>
<dbReference type="InterPro" id="IPR022755">
    <property type="entry name" value="Znf_C2H2_jaz"/>
</dbReference>
<dbReference type="PANTHER" id="PTHR45986:SF1">
    <property type="entry name" value="ZINC FINGER MATRIN-TYPE PROTEIN 2"/>
    <property type="match status" value="1"/>
</dbReference>
<keyword evidence="2" id="KW-0863">Zinc-finger</keyword>